<dbReference type="InterPro" id="IPR001179">
    <property type="entry name" value="PPIase_FKBP_dom"/>
</dbReference>
<dbReference type="PANTHER" id="PTHR43811">
    <property type="entry name" value="FKBP-TYPE PEPTIDYL-PROLYL CIS-TRANS ISOMERASE FKPA"/>
    <property type="match status" value="1"/>
</dbReference>
<dbReference type="SUPFAM" id="SSF54534">
    <property type="entry name" value="FKBP-like"/>
    <property type="match status" value="1"/>
</dbReference>
<feature type="chain" id="PRO_5043530931" description="peptidylprolyl isomerase" evidence="6">
    <location>
        <begin position="38"/>
        <end position="194"/>
    </location>
</feature>
<evidence type="ECO:0000313" key="8">
    <source>
        <dbReference type="EMBL" id="KAK9802616.1"/>
    </source>
</evidence>
<dbReference type="InterPro" id="IPR046357">
    <property type="entry name" value="PPIase_dom_sf"/>
</dbReference>
<keyword evidence="3 5" id="KW-0697">Rotamase</keyword>
<dbReference type="EMBL" id="JALJOQ010000070">
    <property type="protein sequence ID" value="KAK9802616.1"/>
    <property type="molecule type" value="Genomic_DNA"/>
</dbReference>
<keyword evidence="6" id="KW-0732">Signal</keyword>
<evidence type="ECO:0000256" key="4">
    <source>
        <dbReference type="ARBA" id="ARBA00023235"/>
    </source>
</evidence>
<dbReference type="Gene3D" id="3.10.50.40">
    <property type="match status" value="1"/>
</dbReference>
<keyword evidence="4 5" id="KW-0413">Isomerase</keyword>
<evidence type="ECO:0000256" key="3">
    <source>
        <dbReference type="ARBA" id="ARBA00023110"/>
    </source>
</evidence>
<evidence type="ECO:0000313" key="9">
    <source>
        <dbReference type="Proteomes" id="UP001465755"/>
    </source>
</evidence>
<comment type="catalytic activity">
    <reaction evidence="1 5">
        <text>[protein]-peptidylproline (omega=180) = [protein]-peptidylproline (omega=0)</text>
        <dbReference type="Rhea" id="RHEA:16237"/>
        <dbReference type="Rhea" id="RHEA-COMP:10747"/>
        <dbReference type="Rhea" id="RHEA-COMP:10748"/>
        <dbReference type="ChEBI" id="CHEBI:83833"/>
        <dbReference type="ChEBI" id="CHEBI:83834"/>
        <dbReference type="EC" id="5.2.1.8"/>
    </reaction>
</comment>
<comment type="caution">
    <text evidence="8">The sequence shown here is derived from an EMBL/GenBank/DDBJ whole genome shotgun (WGS) entry which is preliminary data.</text>
</comment>
<evidence type="ECO:0000256" key="5">
    <source>
        <dbReference type="PROSITE-ProRule" id="PRU00277"/>
    </source>
</evidence>
<dbReference type="Proteomes" id="UP001465755">
    <property type="component" value="Unassembled WGS sequence"/>
</dbReference>
<sequence>MAALQCWSAAAAASRPVPSAAAALALTLQAAAPTAHAAGSSSPQNRVSFDAKATTLCDASCESKLEGLQMQSTDSGVQYKDIQVGKGPATPVGFNATVDYVGMNSKGEVFDTSLQEQDQSRTWDVRVGSDETVAGVGQGLKGMKVGGLRRLYIPGKLSYPKGFASEPGRPNLPPRSPVVFDVQLRYVAGLELDE</sequence>
<dbReference type="PROSITE" id="PS50059">
    <property type="entry name" value="FKBP_PPIASE"/>
    <property type="match status" value="1"/>
</dbReference>
<evidence type="ECO:0000256" key="6">
    <source>
        <dbReference type="SAM" id="SignalP"/>
    </source>
</evidence>
<name>A0AAW1P173_9CHLO</name>
<proteinExistence type="predicted"/>
<dbReference type="AlphaFoldDB" id="A0AAW1P173"/>
<feature type="domain" description="PPIase FKBP-type" evidence="7">
    <location>
        <begin position="93"/>
        <end position="188"/>
    </location>
</feature>
<dbReference type="GO" id="GO:0003755">
    <property type="term" value="F:peptidyl-prolyl cis-trans isomerase activity"/>
    <property type="evidence" value="ECO:0007669"/>
    <property type="project" value="UniProtKB-KW"/>
</dbReference>
<keyword evidence="9" id="KW-1185">Reference proteome</keyword>
<reference evidence="8 9" key="1">
    <citation type="journal article" date="2024" name="Nat. Commun.">
        <title>Phylogenomics reveals the evolutionary origins of lichenization in chlorophyte algae.</title>
        <authorList>
            <person name="Puginier C."/>
            <person name="Libourel C."/>
            <person name="Otte J."/>
            <person name="Skaloud P."/>
            <person name="Haon M."/>
            <person name="Grisel S."/>
            <person name="Petersen M."/>
            <person name="Berrin J.G."/>
            <person name="Delaux P.M."/>
            <person name="Dal Grande F."/>
            <person name="Keller J."/>
        </authorList>
    </citation>
    <scope>NUCLEOTIDE SEQUENCE [LARGE SCALE GENOMIC DNA]</scope>
    <source>
        <strain evidence="8 9">SAG 2036</strain>
    </source>
</reference>
<accession>A0AAW1P173</accession>
<evidence type="ECO:0000256" key="2">
    <source>
        <dbReference type="ARBA" id="ARBA00013194"/>
    </source>
</evidence>
<gene>
    <name evidence="8" type="ORF">WJX73_004183</name>
</gene>
<evidence type="ECO:0000256" key="1">
    <source>
        <dbReference type="ARBA" id="ARBA00000971"/>
    </source>
</evidence>
<dbReference type="EC" id="5.2.1.8" evidence="2 5"/>
<organism evidence="8 9">
    <name type="scientific">Symbiochloris irregularis</name>
    <dbReference type="NCBI Taxonomy" id="706552"/>
    <lineage>
        <taxon>Eukaryota</taxon>
        <taxon>Viridiplantae</taxon>
        <taxon>Chlorophyta</taxon>
        <taxon>core chlorophytes</taxon>
        <taxon>Trebouxiophyceae</taxon>
        <taxon>Trebouxiales</taxon>
        <taxon>Trebouxiaceae</taxon>
        <taxon>Symbiochloris</taxon>
    </lineage>
</organism>
<protein>
    <recommendedName>
        <fullName evidence="2 5">peptidylprolyl isomerase</fullName>
        <ecNumber evidence="2 5">5.2.1.8</ecNumber>
    </recommendedName>
</protein>
<feature type="signal peptide" evidence="6">
    <location>
        <begin position="1"/>
        <end position="37"/>
    </location>
</feature>
<dbReference type="Pfam" id="PF00254">
    <property type="entry name" value="FKBP_C"/>
    <property type="match status" value="1"/>
</dbReference>
<dbReference type="PANTHER" id="PTHR43811:SF17">
    <property type="entry name" value="PEPTIDYL-PROLYL CIS-TRANS ISOMERASE FKBP16-3, CHLOROPLASTIC"/>
    <property type="match status" value="1"/>
</dbReference>
<evidence type="ECO:0000259" key="7">
    <source>
        <dbReference type="PROSITE" id="PS50059"/>
    </source>
</evidence>